<dbReference type="Proteomes" id="UP000649799">
    <property type="component" value="Unassembled WGS sequence"/>
</dbReference>
<organism evidence="14 15">
    <name type="scientific">Cyclobacterium plantarum</name>
    <dbReference type="NCBI Taxonomy" id="2716263"/>
    <lineage>
        <taxon>Bacteria</taxon>
        <taxon>Pseudomonadati</taxon>
        <taxon>Bacteroidota</taxon>
        <taxon>Cytophagia</taxon>
        <taxon>Cytophagales</taxon>
        <taxon>Cyclobacteriaceae</taxon>
        <taxon>Cyclobacterium</taxon>
    </lineage>
</organism>
<evidence type="ECO:0000256" key="10">
    <source>
        <dbReference type="ARBA" id="ARBA00029409"/>
    </source>
</evidence>
<feature type="domain" description="7,8-dihydro-6-hydroxymethylpterin-pyrophosphokinase" evidence="13">
    <location>
        <begin position="5"/>
        <end position="131"/>
    </location>
</feature>
<keyword evidence="9" id="KW-0289">Folate biosynthesis</keyword>
<dbReference type="EC" id="2.7.6.3" evidence="3"/>
<proteinExistence type="inferred from homology"/>
<evidence type="ECO:0000256" key="9">
    <source>
        <dbReference type="ARBA" id="ARBA00022909"/>
    </source>
</evidence>
<keyword evidence="15" id="KW-1185">Reference proteome</keyword>
<evidence type="ECO:0000256" key="4">
    <source>
        <dbReference type="ARBA" id="ARBA00016218"/>
    </source>
</evidence>
<protein>
    <recommendedName>
        <fullName evidence="4">2-amino-4-hydroxy-6-hydroxymethyldihydropteridine pyrophosphokinase</fullName>
        <ecNumber evidence="3">2.7.6.3</ecNumber>
    </recommendedName>
    <alternativeName>
        <fullName evidence="11">6-hydroxymethyl-7,8-dihydropterin pyrophosphokinase</fullName>
    </alternativeName>
    <alternativeName>
        <fullName evidence="12">7,8-dihydro-6-hydroxymethylpterin-pyrophosphokinase</fullName>
    </alternativeName>
</protein>
<evidence type="ECO:0000256" key="2">
    <source>
        <dbReference type="ARBA" id="ARBA00005810"/>
    </source>
</evidence>
<evidence type="ECO:0000256" key="12">
    <source>
        <dbReference type="ARBA" id="ARBA00033413"/>
    </source>
</evidence>
<dbReference type="CDD" id="cd00483">
    <property type="entry name" value="HPPK"/>
    <property type="match status" value="1"/>
</dbReference>
<evidence type="ECO:0000259" key="13">
    <source>
        <dbReference type="Pfam" id="PF01288"/>
    </source>
</evidence>
<evidence type="ECO:0000256" key="3">
    <source>
        <dbReference type="ARBA" id="ARBA00013253"/>
    </source>
</evidence>
<gene>
    <name evidence="14" type="primary">folK</name>
    <name evidence="14" type="ORF">G9Q97_01320</name>
</gene>
<evidence type="ECO:0000256" key="11">
    <source>
        <dbReference type="ARBA" id="ARBA00029766"/>
    </source>
</evidence>
<reference evidence="14 15" key="1">
    <citation type="submission" date="2020-03" db="EMBL/GenBank/DDBJ databases">
        <title>Cyclobacterium plantarum sp. nov., a marine bacterium isolated from a coastal-marine wetland.</title>
        <authorList>
            <person name="Sanchez-Porro C."/>
            <person name="Ventosa A."/>
            <person name="Amoozegar M."/>
        </authorList>
    </citation>
    <scope>NUCLEOTIDE SEQUENCE [LARGE SCALE GENOMIC DNA]</scope>
    <source>
        <strain evidence="14 15">GBPx2</strain>
    </source>
</reference>
<comment type="caution">
    <text evidence="14">The sequence shown here is derived from an EMBL/GenBank/DDBJ whole genome shotgun (WGS) entry which is preliminary data.</text>
</comment>
<evidence type="ECO:0000313" key="15">
    <source>
        <dbReference type="Proteomes" id="UP000649799"/>
    </source>
</evidence>
<evidence type="ECO:0000256" key="7">
    <source>
        <dbReference type="ARBA" id="ARBA00022777"/>
    </source>
</evidence>
<dbReference type="PANTHER" id="PTHR43071:SF1">
    <property type="entry name" value="2-AMINO-4-HYDROXY-6-HYDROXYMETHYLDIHYDROPTERIDINE PYROPHOSPHOKINASE"/>
    <property type="match status" value="1"/>
</dbReference>
<dbReference type="NCBIfam" id="TIGR01498">
    <property type="entry name" value="folK"/>
    <property type="match status" value="1"/>
</dbReference>
<name>A0ABX0H3J4_9BACT</name>
<keyword evidence="7" id="KW-0418">Kinase</keyword>
<keyword evidence="5 14" id="KW-0808">Transferase</keyword>
<evidence type="ECO:0000313" key="14">
    <source>
        <dbReference type="EMBL" id="NHE55448.1"/>
    </source>
</evidence>
<comment type="function">
    <text evidence="10">Catalyzes the transfer of pyrophosphate from adenosine triphosphate (ATP) to 6-hydroxymethyl-7,8-dihydropterin, an enzymatic step in folate biosynthesis pathway.</text>
</comment>
<dbReference type="InterPro" id="IPR035907">
    <property type="entry name" value="Hppk_sf"/>
</dbReference>
<evidence type="ECO:0000256" key="8">
    <source>
        <dbReference type="ARBA" id="ARBA00022840"/>
    </source>
</evidence>
<comment type="pathway">
    <text evidence="1">Cofactor biosynthesis; tetrahydrofolate biosynthesis; 2-amino-4-hydroxy-6-hydroxymethyl-7,8-dihydropteridine diphosphate from 7,8-dihydroneopterin triphosphate: step 4/4.</text>
</comment>
<keyword evidence="6" id="KW-0547">Nucleotide-binding</keyword>
<comment type="similarity">
    <text evidence="2">Belongs to the HPPK family.</text>
</comment>
<dbReference type="EMBL" id="JAANYN010000001">
    <property type="protein sequence ID" value="NHE55448.1"/>
    <property type="molecule type" value="Genomic_DNA"/>
</dbReference>
<accession>A0ABX0H3J4</accession>
<dbReference type="GO" id="GO:0003848">
    <property type="term" value="F:2-amino-4-hydroxy-6-hydroxymethyldihydropteridine diphosphokinase activity"/>
    <property type="evidence" value="ECO:0007669"/>
    <property type="project" value="UniProtKB-EC"/>
</dbReference>
<dbReference type="Gene3D" id="3.30.70.560">
    <property type="entry name" value="7,8-Dihydro-6-hydroxymethylpterin-pyrophosphokinase HPPK"/>
    <property type="match status" value="1"/>
</dbReference>
<dbReference type="RefSeq" id="WP_166142365.1">
    <property type="nucleotide sequence ID" value="NZ_JAANYN010000001.1"/>
</dbReference>
<keyword evidence="8" id="KW-0067">ATP-binding</keyword>
<evidence type="ECO:0000256" key="1">
    <source>
        <dbReference type="ARBA" id="ARBA00005051"/>
    </source>
</evidence>
<evidence type="ECO:0000256" key="5">
    <source>
        <dbReference type="ARBA" id="ARBA00022679"/>
    </source>
</evidence>
<dbReference type="PANTHER" id="PTHR43071">
    <property type="entry name" value="2-AMINO-4-HYDROXY-6-HYDROXYMETHYLDIHYDROPTERIDINE PYROPHOSPHOKINASE"/>
    <property type="match status" value="1"/>
</dbReference>
<dbReference type="SUPFAM" id="SSF55083">
    <property type="entry name" value="6-hydroxymethyl-7,8-dihydropterin pyrophosphokinase, HPPK"/>
    <property type="match status" value="1"/>
</dbReference>
<sequence length="161" mass="18531">MHRVVLSLGGNVGDRLALIRKALELLVREMKLLHASQIYETAAWGGNSEAAFLNQVLVLHTSMDAESTLDFIQEIENRLGRKRVLKWGDRTMDIDILYFDNSIIQTDRLQVPHRLMLSRNFILIPLAEILPEEQHPVNKLTHRELLERCEDRLTVRPVSDG</sequence>
<dbReference type="Pfam" id="PF01288">
    <property type="entry name" value="HPPK"/>
    <property type="match status" value="1"/>
</dbReference>
<dbReference type="InterPro" id="IPR000550">
    <property type="entry name" value="Hppk"/>
</dbReference>
<evidence type="ECO:0000256" key="6">
    <source>
        <dbReference type="ARBA" id="ARBA00022741"/>
    </source>
</evidence>